<comment type="caution">
    <text evidence="2">The sequence shown here is derived from an EMBL/GenBank/DDBJ whole genome shotgun (WGS) entry which is preliminary data.</text>
</comment>
<accession>A0A2G7T6S7</accession>
<dbReference type="AlphaFoldDB" id="A0A2G7T6S7"/>
<protein>
    <submittedName>
        <fullName evidence="2">Uncharacterized protein</fullName>
    </submittedName>
</protein>
<reference evidence="2" key="1">
    <citation type="submission" date="2017-10" db="EMBL/GenBank/DDBJ databases">
        <title>Chryseobacterium sp. B5 is a hydrocarbonoclastic and plant growth promoting bacterium.</title>
        <authorList>
            <person name="Thijs S."/>
            <person name="Gkorezis P."/>
            <person name="Van Hamme J."/>
        </authorList>
    </citation>
    <scope>NUCLEOTIDE SEQUENCE</scope>
    <source>
        <strain evidence="2">B5</strain>
    </source>
</reference>
<gene>
    <name evidence="2" type="ORF">CTI11_12340</name>
</gene>
<sequence>MQNSNLTPEQYEREIPLEPSSPGQRLISGLLFDGHWQYRRRAEAGKTSWTQLPMASDLAGPADPYGTWWCVRRCAVVLEQHHWLFLRLPVHLPPLPGVEELAQILDVLLPDWDVQAPAECARTPLLCAQAVEQGGSALLMLESPECEGPKPGIFWAWVVGYEPELPLSCTDDDCVASDTLPSPDAQAMAPPKALLALPFGSTLPWSSGYATRIQVQADGTCLLHDAGGPWHPCQWLGTVTLAAKPAPA</sequence>
<dbReference type="EMBL" id="PEKC01000038">
    <property type="protein sequence ID" value="PII35652.1"/>
    <property type="molecule type" value="Genomic_DNA"/>
</dbReference>
<evidence type="ECO:0000256" key="1">
    <source>
        <dbReference type="SAM" id="MobiDB-lite"/>
    </source>
</evidence>
<evidence type="ECO:0000313" key="2">
    <source>
        <dbReference type="EMBL" id="PII35652.1"/>
    </source>
</evidence>
<organism evidence="2">
    <name type="scientific">Chryseobacterium sp. B5</name>
    <dbReference type="NCBI Taxonomy" id="2050562"/>
    <lineage>
        <taxon>Bacteria</taxon>
        <taxon>Pseudomonadati</taxon>
        <taxon>Bacteroidota</taxon>
        <taxon>Flavobacteriia</taxon>
        <taxon>Flavobacteriales</taxon>
        <taxon>Weeksellaceae</taxon>
        <taxon>Chryseobacterium group</taxon>
        <taxon>Chryseobacterium</taxon>
    </lineage>
</organism>
<name>A0A2G7T6S7_9FLAO</name>
<proteinExistence type="predicted"/>
<feature type="region of interest" description="Disordered" evidence="1">
    <location>
        <begin position="1"/>
        <end position="21"/>
    </location>
</feature>